<accession>A0A371J0W4</accession>
<comment type="caution">
    <text evidence="1">The sequence shown here is derived from an EMBL/GenBank/DDBJ whole genome shotgun (WGS) entry which is preliminary data.</text>
</comment>
<gene>
    <name evidence="1" type="ORF">CG710_021770</name>
</gene>
<name>A0A371J0W4_9FIRM</name>
<evidence type="ECO:0008006" key="3">
    <source>
        <dbReference type="Google" id="ProtNLM"/>
    </source>
</evidence>
<protein>
    <recommendedName>
        <fullName evidence="3">WG repeat-containing protein</fullName>
    </recommendedName>
</protein>
<dbReference type="Proteomes" id="UP000216411">
    <property type="component" value="Unassembled WGS sequence"/>
</dbReference>
<dbReference type="EMBL" id="NOKA02000154">
    <property type="protein sequence ID" value="RDY26442.1"/>
    <property type="molecule type" value="Genomic_DNA"/>
</dbReference>
<dbReference type="OrthoDB" id="2655397at2"/>
<proteinExistence type="predicted"/>
<evidence type="ECO:0000313" key="2">
    <source>
        <dbReference type="Proteomes" id="UP000216411"/>
    </source>
</evidence>
<reference evidence="1 2" key="1">
    <citation type="journal article" date="2017" name="Genome Announc.">
        <title>Draft Genome Sequence of a Sporulating and Motile Strain of Lachnotalea glycerini Isolated from Water in Quebec City, Canada.</title>
        <authorList>
            <person name="Maheux A.F."/>
            <person name="Boudreau D.K."/>
            <person name="Berube E."/>
            <person name="Boissinot M."/>
            <person name="Raymond F."/>
            <person name="Brodeur S."/>
            <person name="Corbeil J."/>
            <person name="Isabel S."/>
            <person name="Omar R.F."/>
            <person name="Bergeron M.G."/>
        </authorList>
    </citation>
    <scope>NUCLEOTIDE SEQUENCE [LARGE SCALE GENOMIC DNA]</scope>
    <source>
        <strain evidence="1 2">CCRI-19302</strain>
    </source>
</reference>
<keyword evidence="2" id="KW-1185">Reference proteome</keyword>
<dbReference type="RefSeq" id="WP_094380065.1">
    <property type="nucleotide sequence ID" value="NZ_NOKA02000154.1"/>
</dbReference>
<evidence type="ECO:0000313" key="1">
    <source>
        <dbReference type="EMBL" id="RDY26442.1"/>
    </source>
</evidence>
<sequence length="145" mass="17528">MIKYIMNMDKIKELCVYDVDTGKYDFKYNGDKLVKPNLGFFARVRDAVYGVTESQKGPVFFRNNKFYNLSEVNYEFEHENLDDKTGRFKLLIDNNVEIDVVYDKPKFTDFDPWNTEEDVDFFQWICQDQKSKSDKERFHQFYTRN</sequence>
<organism evidence="1 2">
    <name type="scientific">Lachnotalea glycerini</name>
    <dbReference type="NCBI Taxonomy" id="1763509"/>
    <lineage>
        <taxon>Bacteria</taxon>
        <taxon>Bacillati</taxon>
        <taxon>Bacillota</taxon>
        <taxon>Clostridia</taxon>
        <taxon>Lachnospirales</taxon>
        <taxon>Lachnospiraceae</taxon>
        <taxon>Lachnotalea</taxon>
    </lineage>
</organism>
<dbReference type="AlphaFoldDB" id="A0A371J0W4"/>